<dbReference type="PATRIC" id="fig|28229.3.peg.2636"/>
<evidence type="ECO:0000313" key="6">
    <source>
        <dbReference type="Proteomes" id="UP000029868"/>
    </source>
</evidence>
<evidence type="ECO:0000313" key="5">
    <source>
        <dbReference type="EMBL" id="KGJ92072.1"/>
    </source>
</evidence>
<dbReference type="SUPFAM" id="SSF50156">
    <property type="entry name" value="PDZ domain-like"/>
    <property type="match status" value="2"/>
</dbReference>
<dbReference type="Pfam" id="PF13180">
    <property type="entry name" value="PDZ_2"/>
    <property type="match status" value="1"/>
</dbReference>
<dbReference type="RefSeq" id="WP_033082659.1">
    <property type="nucleotide sequence ID" value="NZ_JQEC01000038.1"/>
</dbReference>
<comment type="caution">
    <text evidence="5">The sequence shown here is derived from an EMBL/GenBank/DDBJ whole genome shotgun (WGS) entry which is preliminary data.</text>
</comment>
<evidence type="ECO:0000256" key="3">
    <source>
        <dbReference type="SAM" id="SignalP"/>
    </source>
</evidence>
<dbReference type="InterPro" id="IPR001478">
    <property type="entry name" value="PDZ"/>
</dbReference>
<dbReference type="EMBL" id="JQEC01000038">
    <property type="protein sequence ID" value="KGJ92072.1"/>
    <property type="molecule type" value="Genomic_DNA"/>
</dbReference>
<dbReference type="PANTHER" id="PTHR42837">
    <property type="entry name" value="REGULATOR OF SIGMA-E PROTEASE RSEP"/>
    <property type="match status" value="1"/>
</dbReference>
<dbReference type="GO" id="GO:0006508">
    <property type="term" value="P:proteolysis"/>
    <property type="evidence" value="ECO:0007669"/>
    <property type="project" value="InterPro"/>
</dbReference>
<evidence type="ECO:0000256" key="2">
    <source>
        <dbReference type="SAM" id="MobiDB-lite"/>
    </source>
</evidence>
<accession>A0A099KQA8</accession>
<feature type="domain" description="PDZ" evidence="4">
    <location>
        <begin position="231"/>
        <end position="310"/>
    </location>
</feature>
<gene>
    <name evidence="5" type="ORF">GAB14E_2917</name>
</gene>
<evidence type="ECO:0000256" key="1">
    <source>
        <dbReference type="ARBA" id="ARBA00001947"/>
    </source>
</evidence>
<feature type="signal peptide" evidence="3">
    <location>
        <begin position="1"/>
        <end position="30"/>
    </location>
</feature>
<feature type="region of interest" description="Disordered" evidence="2">
    <location>
        <begin position="522"/>
        <end position="549"/>
    </location>
</feature>
<evidence type="ECO:0000259" key="4">
    <source>
        <dbReference type="SMART" id="SM00228"/>
    </source>
</evidence>
<feature type="domain" description="PDZ" evidence="4">
    <location>
        <begin position="389"/>
        <end position="465"/>
    </location>
</feature>
<dbReference type="InterPro" id="IPR036034">
    <property type="entry name" value="PDZ_sf"/>
</dbReference>
<dbReference type="OrthoDB" id="6229990at2"/>
<dbReference type="InterPro" id="IPR004387">
    <property type="entry name" value="Pept_M50_Zn"/>
</dbReference>
<dbReference type="GO" id="GO:0004222">
    <property type="term" value="F:metalloendopeptidase activity"/>
    <property type="evidence" value="ECO:0007669"/>
    <property type="project" value="InterPro"/>
</dbReference>
<dbReference type="GO" id="GO:0016020">
    <property type="term" value="C:membrane"/>
    <property type="evidence" value="ECO:0007669"/>
    <property type="project" value="InterPro"/>
</dbReference>
<organism evidence="5 6">
    <name type="scientific">Colwellia psychrerythraea</name>
    <name type="common">Vibrio psychroerythus</name>
    <dbReference type="NCBI Taxonomy" id="28229"/>
    <lineage>
        <taxon>Bacteria</taxon>
        <taxon>Pseudomonadati</taxon>
        <taxon>Pseudomonadota</taxon>
        <taxon>Gammaproteobacteria</taxon>
        <taxon>Alteromonadales</taxon>
        <taxon>Colwelliaceae</taxon>
        <taxon>Colwellia</taxon>
    </lineage>
</organism>
<protein>
    <submittedName>
        <fullName evidence="5">PDZ/DHR/GLGF domain protein</fullName>
    </submittedName>
</protein>
<name>A0A099KQA8_COLPS</name>
<reference evidence="5 6" key="1">
    <citation type="submission" date="2014-08" db="EMBL/GenBank/DDBJ databases">
        <title>Genomic and Phenotypic Diversity of Colwellia psychrerythraea strains from Disparate Marine Basins.</title>
        <authorList>
            <person name="Techtmann S.M."/>
            <person name="Stelling S.C."/>
            <person name="Utturkar S.M."/>
            <person name="Alshibli N."/>
            <person name="Harris A."/>
            <person name="Brown S.D."/>
            <person name="Hazen T.C."/>
        </authorList>
    </citation>
    <scope>NUCLEOTIDE SEQUENCE [LARGE SCALE GENOMIC DNA]</scope>
    <source>
        <strain evidence="5 6">GAB14E</strain>
    </source>
</reference>
<sequence length="549" mass="61894">MNLVSKTFNLMNVTKLSLLVLALTSLHVSAEQCATISFNKAEKNNQAYVTVVVAHNGEGLERTKGKSAIIAGEHNYYFATGKHTIMVEQWPVRSYKKLRRTARGFKKFNRSNLIPSKYKPADIFLKTIQLNVKANQHYQLEYFQTNEQAAEIRVKSEYQAVCAADDASIFFAEKVFVAKKVNSNDTTINDLSLPDSLEYRLRKLMTKIGTFHQNTEVSTTYTNVFYAKLNDIIGTAINNEYVDNGTALLVLSVLPNSFAQQLKLRSGDKITHLSGVKVKADERAPDQQFSHYMSSLYLGEKVKINVVRNNKKLKLTGEYKPVILPEVSYQLPTSDTKESKQPALITHKTLPGIITFELDQLLLEVVDFYKSNNYKKPNIHLTRNEVFDRKLGFSGKKVARIGRLGFELEQVDEESFAQSIGLIEGDIIVEVNDNSISHENFNTMVKSLTSLTSGQKLSLTIQRDKQNLTLSKQYQPEKLIAFDLTLDLYSLALANAKLEEIASANRVAHRKGELRFDSNAYDRASPSAATQNMRALRAEPKIPTTSKRN</sequence>
<proteinExistence type="predicted"/>
<comment type="cofactor">
    <cofactor evidence="1">
        <name>Zn(2+)</name>
        <dbReference type="ChEBI" id="CHEBI:29105"/>
    </cofactor>
</comment>
<feature type="chain" id="PRO_5001949262" evidence="3">
    <location>
        <begin position="31"/>
        <end position="549"/>
    </location>
</feature>
<dbReference type="AlphaFoldDB" id="A0A099KQA8"/>
<dbReference type="Gene3D" id="2.30.42.10">
    <property type="match status" value="2"/>
</dbReference>
<dbReference type="PANTHER" id="PTHR42837:SF2">
    <property type="entry name" value="MEMBRANE METALLOPROTEASE ARASP2, CHLOROPLASTIC-RELATED"/>
    <property type="match status" value="1"/>
</dbReference>
<keyword evidence="3" id="KW-0732">Signal</keyword>
<dbReference type="SMART" id="SM00228">
    <property type="entry name" value="PDZ"/>
    <property type="match status" value="2"/>
</dbReference>
<dbReference type="Proteomes" id="UP000029868">
    <property type="component" value="Unassembled WGS sequence"/>
</dbReference>